<dbReference type="AlphaFoldDB" id="A0A2J6PP51"/>
<protein>
    <recommendedName>
        <fullName evidence="2">F-box domain-containing protein</fullName>
    </recommendedName>
</protein>
<feature type="domain" description="F-box" evidence="2">
    <location>
        <begin position="46"/>
        <end position="98"/>
    </location>
</feature>
<dbReference type="Gene3D" id="1.20.1280.50">
    <property type="match status" value="1"/>
</dbReference>
<evidence type="ECO:0000313" key="4">
    <source>
        <dbReference type="Proteomes" id="UP000235672"/>
    </source>
</evidence>
<feature type="region of interest" description="Disordered" evidence="1">
    <location>
        <begin position="18"/>
        <end position="41"/>
    </location>
</feature>
<dbReference type="InterPro" id="IPR036047">
    <property type="entry name" value="F-box-like_dom_sf"/>
</dbReference>
<dbReference type="EMBL" id="KZ613510">
    <property type="protein sequence ID" value="PMD15801.1"/>
    <property type="molecule type" value="Genomic_DNA"/>
</dbReference>
<reference evidence="3 4" key="1">
    <citation type="submission" date="2016-05" db="EMBL/GenBank/DDBJ databases">
        <title>A degradative enzymes factory behind the ericoid mycorrhizal symbiosis.</title>
        <authorList>
            <consortium name="DOE Joint Genome Institute"/>
            <person name="Martino E."/>
            <person name="Morin E."/>
            <person name="Grelet G."/>
            <person name="Kuo A."/>
            <person name="Kohler A."/>
            <person name="Daghino S."/>
            <person name="Barry K."/>
            <person name="Choi C."/>
            <person name="Cichocki N."/>
            <person name="Clum A."/>
            <person name="Copeland A."/>
            <person name="Hainaut M."/>
            <person name="Haridas S."/>
            <person name="Labutti K."/>
            <person name="Lindquist E."/>
            <person name="Lipzen A."/>
            <person name="Khouja H.-R."/>
            <person name="Murat C."/>
            <person name="Ohm R."/>
            <person name="Olson A."/>
            <person name="Spatafora J."/>
            <person name="Veneault-Fourrey C."/>
            <person name="Henrissat B."/>
            <person name="Grigoriev I."/>
            <person name="Martin F."/>
            <person name="Perotto S."/>
        </authorList>
    </citation>
    <scope>NUCLEOTIDE SEQUENCE [LARGE SCALE GENOMIC DNA]</scope>
    <source>
        <strain evidence="3 4">UAMH 7357</strain>
    </source>
</reference>
<evidence type="ECO:0000256" key="1">
    <source>
        <dbReference type="SAM" id="MobiDB-lite"/>
    </source>
</evidence>
<evidence type="ECO:0000313" key="3">
    <source>
        <dbReference type="EMBL" id="PMD15801.1"/>
    </source>
</evidence>
<proteinExistence type="predicted"/>
<sequence>MCCSICQKWRAKLSARTKPPVQQSNRGLTTTINPAAERSSTAQPARDYLTALPAELLLKIIPHLPLQSFYHLSHTSSFLRHFIQTHASLLCNDAIKAYFPVQAKIMETEKISGWLVPTYEELRKREELFSDCMEYDLRDLRLCQHNPTKTVPCEPFDRLTDFRRFQVKITNPGPQYLMFLQRGFLQAGVLYWYREEPIFIFRKEFNEFMREFNSRVTCRVCMRDGKLDTARLRLPKELLWYYGIEQARGLPSSYT</sequence>
<feature type="compositionally biased region" description="Polar residues" evidence="1">
    <location>
        <begin position="20"/>
        <end position="41"/>
    </location>
</feature>
<name>A0A2J6PP51_9HELO</name>
<accession>A0A2J6PP51</accession>
<dbReference type="SUPFAM" id="SSF81383">
    <property type="entry name" value="F-box domain"/>
    <property type="match status" value="1"/>
</dbReference>
<evidence type="ECO:0000259" key="2">
    <source>
        <dbReference type="PROSITE" id="PS50181"/>
    </source>
</evidence>
<organism evidence="3 4">
    <name type="scientific">Hyaloscypha hepaticicola</name>
    <dbReference type="NCBI Taxonomy" id="2082293"/>
    <lineage>
        <taxon>Eukaryota</taxon>
        <taxon>Fungi</taxon>
        <taxon>Dikarya</taxon>
        <taxon>Ascomycota</taxon>
        <taxon>Pezizomycotina</taxon>
        <taxon>Leotiomycetes</taxon>
        <taxon>Helotiales</taxon>
        <taxon>Hyaloscyphaceae</taxon>
        <taxon>Hyaloscypha</taxon>
    </lineage>
</organism>
<dbReference type="OrthoDB" id="3516938at2759"/>
<dbReference type="PROSITE" id="PS50181">
    <property type="entry name" value="FBOX"/>
    <property type="match status" value="1"/>
</dbReference>
<dbReference type="InterPro" id="IPR001810">
    <property type="entry name" value="F-box_dom"/>
</dbReference>
<keyword evidence="4" id="KW-1185">Reference proteome</keyword>
<gene>
    <name evidence="3" type="ORF">NA56DRAFT_649868</name>
</gene>
<dbReference type="Proteomes" id="UP000235672">
    <property type="component" value="Unassembled WGS sequence"/>
</dbReference>